<dbReference type="InterPro" id="IPR002692">
    <property type="entry name" value="S45"/>
</dbReference>
<dbReference type="InterPro" id="IPR029055">
    <property type="entry name" value="Ntn_hydrolases_N"/>
</dbReference>
<accession>A0A7K1UAM8</accession>
<dbReference type="GO" id="GO:0016811">
    <property type="term" value="F:hydrolase activity, acting on carbon-nitrogen (but not peptide) bonds, in linear amides"/>
    <property type="evidence" value="ECO:0007669"/>
    <property type="project" value="InterPro"/>
</dbReference>
<dbReference type="Proteomes" id="UP000461730">
    <property type="component" value="Unassembled WGS sequence"/>
</dbReference>
<protein>
    <submittedName>
        <fullName evidence="7">Penicillin acylase family protein</fullName>
    </submittedName>
</protein>
<sequence>MKKIKADFLFPLIALAILIFALSTQIFNVPPLGKLLNPFTGVIQNDKETALSAARITIDDAGLSDTVQVFFDDRKVPHIYARNTEDLYFAQGYVSASLRLWQMDFLSYVSAGRLSEILTGSRFLDYDRNQRRIGIPEAARRSLAMIEQDSITNQALTAYTKGVNAYISRLGYGDFPLEYKLLNYSPEPWTKLKSVLLLKQLGNTLAGYEEDMIMSELVLVLGEETFNNLYPDFQPHMTPVMNRAGQELSAAFGPVKKPAYLDYSFLNASTTIAQNQYNPHLGSNSWAVSGKRTKSGFPILASDPHLNLSFPCVWLEMQLSSPGMNVYGVTIPGTPAIIIGFNEHIAWGITNGADDVKDWYKLRVTEDYRQYELDGKWIPLSYRVEKIGRRGGKPFYDTIYNTVQGPVVTTAGFSEKRPELMNYALRWTLHNPSNEFRSFLDLNRATNYKEYAAAIRYYACPVMNFTFACKDNTIAVNHQGNLPLKAPGQGRFIQDGTNSTQVYTGLIPADSLPHELNPADGYVISANQHPTGAGYRYYYNGYYAETRANRIKELLDKETSLDIPKMEKIQLDNTNSFAVEALPVFLNNIDSRRLSKPVLQALTALSAWKGNYDAKEKSARLFELWLKNIKEYTWDELKNYPFPLKQPADYTLLSLIRNDPFNRFFDRVGTSEKEHAADIITTAFEAAFFTYEDEKKNGSVEWSQENKVNIMHMMEISAFSIMNLPSAGHPQAINATSRSWGPSWRMIVELGDRPRAYGVYPGGQSGNAGSRYYDSFVTTWNQGKYYPLQFFLSAAEAEKHTYTRWVMNQVSARKITL</sequence>
<dbReference type="Gene3D" id="2.30.120.10">
    <property type="match status" value="1"/>
</dbReference>
<dbReference type="GO" id="GO:0046872">
    <property type="term" value="F:metal ion binding"/>
    <property type="evidence" value="ECO:0007669"/>
    <property type="project" value="UniProtKB-KW"/>
</dbReference>
<feature type="binding site" evidence="6">
    <location>
        <position position="358"/>
    </location>
    <ligand>
        <name>Ca(2+)</name>
        <dbReference type="ChEBI" id="CHEBI:29108"/>
    </ligand>
</feature>
<dbReference type="Gene3D" id="1.10.439.10">
    <property type="entry name" value="Penicillin Amidohydrolase, domain 1"/>
    <property type="match status" value="1"/>
</dbReference>
<feature type="active site" description="Nucleophile" evidence="5">
    <location>
        <position position="283"/>
    </location>
</feature>
<evidence type="ECO:0000256" key="4">
    <source>
        <dbReference type="ARBA" id="ARBA00023145"/>
    </source>
</evidence>
<evidence type="ECO:0000256" key="1">
    <source>
        <dbReference type="ARBA" id="ARBA00006586"/>
    </source>
</evidence>
<feature type="binding site" evidence="6">
    <location>
        <position position="355"/>
    </location>
    <ligand>
        <name>Ca(2+)</name>
        <dbReference type="ChEBI" id="CHEBI:29108"/>
    </ligand>
</feature>
<keyword evidence="2" id="KW-0732">Signal</keyword>
<dbReference type="InterPro" id="IPR014395">
    <property type="entry name" value="Pen/GL7ACA/AHL_acylase"/>
</dbReference>
<dbReference type="SUPFAM" id="SSF56235">
    <property type="entry name" value="N-terminal nucleophile aminohydrolases (Ntn hydrolases)"/>
    <property type="match status" value="1"/>
</dbReference>
<dbReference type="Gene3D" id="3.60.20.10">
    <property type="entry name" value="Glutamine Phosphoribosylpyrophosphate, subunit 1, domain 1"/>
    <property type="match status" value="1"/>
</dbReference>
<dbReference type="Pfam" id="PF01804">
    <property type="entry name" value="Penicil_amidase"/>
    <property type="match status" value="1"/>
</dbReference>
<dbReference type="RefSeq" id="WP_157308854.1">
    <property type="nucleotide sequence ID" value="NZ_WRXN01000013.1"/>
</dbReference>
<keyword evidence="4" id="KW-0865">Zymogen</keyword>
<dbReference type="PIRSF" id="PIRSF001227">
    <property type="entry name" value="Pen_acylase"/>
    <property type="match status" value="1"/>
</dbReference>
<dbReference type="CDD" id="cd03747">
    <property type="entry name" value="Ntn_PGA_like"/>
    <property type="match status" value="1"/>
</dbReference>
<dbReference type="InterPro" id="IPR043146">
    <property type="entry name" value="Penicillin_amidase_N_B-knob"/>
</dbReference>
<dbReference type="Gene3D" id="1.10.1400.10">
    <property type="match status" value="1"/>
</dbReference>
<dbReference type="InterPro" id="IPR023343">
    <property type="entry name" value="Penicillin_amidase_dom1"/>
</dbReference>
<dbReference type="EMBL" id="WRXN01000013">
    <property type="protein sequence ID" value="MVT11427.1"/>
    <property type="molecule type" value="Genomic_DNA"/>
</dbReference>
<keyword evidence="6" id="KW-0106">Calcium</keyword>
<evidence type="ECO:0000313" key="7">
    <source>
        <dbReference type="EMBL" id="MVT11427.1"/>
    </source>
</evidence>
<evidence type="ECO:0000256" key="5">
    <source>
        <dbReference type="PIRSR" id="PIRSR001227-1"/>
    </source>
</evidence>
<gene>
    <name evidence="7" type="ORF">GO493_24390</name>
</gene>
<dbReference type="PANTHER" id="PTHR34218">
    <property type="entry name" value="PEPTIDASE S45 PENICILLIN AMIDASE"/>
    <property type="match status" value="1"/>
</dbReference>
<keyword evidence="3" id="KW-0378">Hydrolase</keyword>
<keyword evidence="8" id="KW-1185">Reference proteome</keyword>
<evidence type="ECO:0000256" key="6">
    <source>
        <dbReference type="PIRSR" id="PIRSR001227-2"/>
    </source>
</evidence>
<proteinExistence type="inferred from homology"/>
<dbReference type="AlphaFoldDB" id="A0A7K1UAM8"/>
<name>A0A7K1UAM8_9BACT</name>
<evidence type="ECO:0000256" key="2">
    <source>
        <dbReference type="ARBA" id="ARBA00022729"/>
    </source>
</evidence>
<comment type="caution">
    <text evidence="7">The sequence shown here is derived from an EMBL/GenBank/DDBJ whole genome shotgun (WGS) entry which is preliminary data.</text>
</comment>
<dbReference type="GO" id="GO:0017000">
    <property type="term" value="P:antibiotic biosynthetic process"/>
    <property type="evidence" value="ECO:0007669"/>
    <property type="project" value="InterPro"/>
</dbReference>
<keyword evidence="6" id="KW-0479">Metal-binding</keyword>
<organism evidence="7 8">
    <name type="scientific">Chitinophaga tropicalis</name>
    <dbReference type="NCBI Taxonomy" id="2683588"/>
    <lineage>
        <taxon>Bacteria</taxon>
        <taxon>Pseudomonadati</taxon>
        <taxon>Bacteroidota</taxon>
        <taxon>Chitinophagia</taxon>
        <taxon>Chitinophagales</taxon>
        <taxon>Chitinophagaceae</taxon>
        <taxon>Chitinophaga</taxon>
    </lineage>
</organism>
<evidence type="ECO:0000256" key="3">
    <source>
        <dbReference type="ARBA" id="ARBA00022801"/>
    </source>
</evidence>
<comment type="similarity">
    <text evidence="1">Belongs to the peptidase S45 family.</text>
</comment>
<evidence type="ECO:0000313" key="8">
    <source>
        <dbReference type="Proteomes" id="UP000461730"/>
    </source>
</evidence>
<reference evidence="7 8" key="1">
    <citation type="submission" date="2019-12" db="EMBL/GenBank/DDBJ databases">
        <title>Chitinophaga sp. strain ysch24 (GDMCC 1.1355), whole genome shotgun sequence.</title>
        <authorList>
            <person name="Zhang X."/>
        </authorList>
    </citation>
    <scope>NUCLEOTIDE SEQUENCE [LARGE SCALE GENOMIC DNA]</scope>
    <source>
        <strain evidence="8">ysch24</strain>
    </source>
</reference>
<comment type="cofactor">
    <cofactor evidence="6">
        <name>Ca(2+)</name>
        <dbReference type="ChEBI" id="CHEBI:29108"/>
    </cofactor>
    <text evidence="6">Binds 1 Ca(2+) ion per dimer.</text>
</comment>
<dbReference type="InterPro" id="IPR043147">
    <property type="entry name" value="Penicillin_amidase_A-knob"/>
</dbReference>
<dbReference type="PANTHER" id="PTHR34218:SF3">
    <property type="entry name" value="ACYL-HOMOSERINE LACTONE ACYLASE PVDQ"/>
    <property type="match status" value="1"/>
</dbReference>